<organism evidence="2 3">
    <name type="scientific">Candidatus Opimibacter skivensis</name>
    <dbReference type="NCBI Taxonomy" id="2982028"/>
    <lineage>
        <taxon>Bacteria</taxon>
        <taxon>Pseudomonadati</taxon>
        <taxon>Bacteroidota</taxon>
        <taxon>Saprospiria</taxon>
        <taxon>Saprospirales</taxon>
        <taxon>Saprospiraceae</taxon>
        <taxon>Candidatus Opimibacter</taxon>
    </lineage>
</organism>
<dbReference type="AlphaFoldDB" id="A0A9D7XLW2"/>
<dbReference type="InterPro" id="IPR011630">
    <property type="entry name" value="DUF1599"/>
</dbReference>
<dbReference type="EMBL" id="JADKGY010000001">
    <property type="protein sequence ID" value="MBK9981519.1"/>
    <property type="molecule type" value="Genomic_DNA"/>
</dbReference>
<comment type="caution">
    <text evidence="2">The sequence shown here is derived from an EMBL/GenBank/DDBJ whole genome shotgun (WGS) entry which is preliminary data.</text>
</comment>
<gene>
    <name evidence="2" type="ORF">IPP15_03680</name>
</gene>
<protein>
    <submittedName>
        <fullName evidence="2">DUF1599 domain-containing protein</fullName>
    </submittedName>
</protein>
<evidence type="ECO:0000259" key="1">
    <source>
        <dbReference type="Pfam" id="PF07659"/>
    </source>
</evidence>
<dbReference type="Pfam" id="PF07659">
    <property type="entry name" value="DUF1599"/>
    <property type="match status" value="2"/>
</dbReference>
<evidence type="ECO:0000313" key="3">
    <source>
        <dbReference type="Proteomes" id="UP000808337"/>
    </source>
</evidence>
<accession>A0A9D7XLW2</accession>
<proteinExistence type="predicted"/>
<name>A0A9D7XLW2_9BACT</name>
<evidence type="ECO:0000313" key="2">
    <source>
        <dbReference type="EMBL" id="MBK9981519.1"/>
    </source>
</evidence>
<feature type="domain" description="Nucleotide modification associated" evidence="1">
    <location>
        <begin position="25"/>
        <end position="84"/>
    </location>
</feature>
<reference evidence="2 3" key="1">
    <citation type="submission" date="2020-10" db="EMBL/GenBank/DDBJ databases">
        <title>Connecting structure to function with the recovery of over 1000 high-quality activated sludge metagenome-assembled genomes encoding full-length rRNA genes using long-read sequencing.</title>
        <authorList>
            <person name="Singleton C.M."/>
            <person name="Petriglieri F."/>
            <person name="Kristensen J.M."/>
            <person name="Kirkegaard R.H."/>
            <person name="Michaelsen T.Y."/>
            <person name="Andersen M.H."/>
            <person name="Karst S.M."/>
            <person name="Dueholm M.S."/>
            <person name="Nielsen P.H."/>
            <person name="Albertsen M."/>
        </authorList>
    </citation>
    <scope>NUCLEOTIDE SEQUENCE [LARGE SCALE GENOMIC DNA]</scope>
    <source>
        <strain evidence="2">Ribe_18-Q3-R11-54_MAXAC.273</strain>
    </source>
</reference>
<dbReference type="Proteomes" id="UP000808337">
    <property type="component" value="Unassembled WGS sequence"/>
</dbReference>
<feature type="domain" description="Nucleotide modification associated" evidence="1">
    <location>
        <begin position="118"/>
        <end position="179"/>
    </location>
</feature>
<sequence length="185" mass="21764">MHHLERSLTQYDAVIERCKKLFLSKNKDYGTAWRVLRLSSLTDQIYIKASRIRNIEEQGSHKVDDKIEDEYVGIINYCLLALIQSCLSEDKRQEIPTKELSELYDQFVAETRALFERKNHDYGEIWRDMRISSYTDLILMKILRIKQIEDNNGLLLASEGVDANYMDIINYCVFGLIRMEELTSL</sequence>